<reference evidence="1" key="2">
    <citation type="submission" date="2020-09" db="EMBL/GenBank/DDBJ databases">
        <authorList>
            <person name="Sun Q."/>
            <person name="Ohkuma M."/>
        </authorList>
    </citation>
    <scope>NUCLEOTIDE SEQUENCE</scope>
    <source>
        <strain evidence="1">JCM 4386</strain>
    </source>
</reference>
<evidence type="ECO:0000313" key="1">
    <source>
        <dbReference type="EMBL" id="GGR89954.1"/>
    </source>
</evidence>
<gene>
    <name evidence="1" type="ORF">GCM10010269_31340</name>
</gene>
<proteinExistence type="predicted"/>
<organism evidence="1 2">
    <name type="scientific">Streptomyces humidus</name>
    <dbReference type="NCBI Taxonomy" id="52259"/>
    <lineage>
        <taxon>Bacteria</taxon>
        <taxon>Bacillati</taxon>
        <taxon>Actinomycetota</taxon>
        <taxon>Actinomycetes</taxon>
        <taxon>Kitasatosporales</taxon>
        <taxon>Streptomycetaceae</taxon>
        <taxon>Streptomyces</taxon>
    </lineage>
</organism>
<name>A0A918L3J8_9ACTN</name>
<comment type="caution">
    <text evidence="1">The sequence shown here is derived from an EMBL/GenBank/DDBJ whole genome shotgun (WGS) entry which is preliminary data.</text>
</comment>
<dbReference type="AlphaFoldDB" id="A0A918L3J8"/>
<protein>
    <submittedName>
        <fullName evidence="1">Uncharacterized protein</fullName>
    </submittedName>
</protein>
<accession>A0A918L3J8</accession>
<evidence type="ECO:0000313" key="2">
    <source>
        <dbReference type="Proteomes" id="UP000606194"/>
    </source>
</evidence>
<dbReference type="EMBL" id="BMTL01000011">
    <property type="protein sequence ID" value="GGR89954.1"/>
    <property type="molecule type" value="Genomic_DNA"/>
</dbReference>
<sequence length="48" mass="5508">MYEKIRHERDTIQQRITELTAARDKLDGVIEHVLRVGIHEDPAPQTAG</sequence>
<dbReference type="Proteomes" id="UP000606194">
    <property type="component" value="Unassembled WGS sequence"/>
</dbReference>
<reference evidence="1" key="1">
    <citation type="journal article" date="2014" name="Int. J. Syst. Evol. Microbiol.">
        <title>Complete genome sequence of Corynebacterium casei LMG S-19264T (=DSM 44701T), isolated from a smear-ripened cheese.</title>
        <authorList>
            <consortium name="US DOE Joint Genome Institute (JGI-PGF)"/>
            <person name="Walter F."/>
            <person name="Albersmeier A."/>
            <person name="Kalinowski J."/>
            <person name="Ruckert C."/>
        </authorList>
    </citation>
    <scope>NUCLEOTIDE SEQUENCE</scope>
    <source>
        <strain evidence="1">JCM 4386</strain>
    </source>
</reference>
<keyword evidence="2" id="KW-1185">Reference proteome</keyword>